<dbReference type="EMBL" id="JAMGSI010000003">
    <property type="protein sequence ID" value="MCL6658268.1"/>
    <property type="molecule type" value="Genomic_DNA"/>
</dbReference>
<dbReference type="GeneID" id="84024833"/>
<keyword evidence="2" id="KW-1185">Reference proteome</keyword>
<protein>
    <submittedName>
        <fullName evidence="1">Uncharacterized protein</fullName>
    </submittedName>
</protein>
<dbReference type="Proteomes" id="UP001202031">
    <property type="component" value="Unassembled WGS sequence"/>
</dbReference>
<comment type="caution">
    <text evidence="1">The sequence shown here is derived from an EMBL/GenBank/DDBJ whole genome shotgun (WGS) entry which is preliminary data.</text>
</comment>
<evidence type="ECO:0000313" key="1">
    <source>
        <dbReference type="EMBL" id="MCL6658268.1"/>
    </source>
</evidence>
<organism evidence="1 2">
    <name type="scientific">Akkermansia massiliensis</name>
    <dbReference type="NCBI Taxonomy" id="2927224"/>
    <lineage>
        <taxon>Bacteria</taxon>
        <taxon>Pseudomonadati</taxon>
        <taxon>Verrucomicrobiota</taxon>
        <taxon>Verrucomicrobiia</taxon>
        <taxon>Verrucomicrobiales</taxon>
        <taxon>Akkermansiaceae</taxon>
        <taxon>Akkermansia</taxon>
    </lineage>
</organism>
<name>A0ABT0RBF0_9BACT</name>
<dbReference type="RefSeq" id="WP_146021201.1">
    <property type="nucleotide sequence ID" value="NZ_CP072027.1"/>
</dbReference>
<reference evidence="1 2" key="1">
    <citation type="submission" date="2022-03" db="EMBL/GenBank/DDBJ databases">
        <title>Taxonomic description of new species and reclassification of some bacterial strains.</title>
        <authorList>
            <person name="Ndongo S."/>
        </authorList>
    </citation>
    <scope>NUCLEOTIDE SEQUENCE [LARGE SCALE GENOMIC DNA]</scope>
    <source>
        <strain evidence="1 2">Marseille-P6666</strain>
    </source>
</reference>
<proteinExistence type="predicted"/>
<evidence type="ECO:0000313" key="2">
    <source>
        <dbReference type="Proteomes" id="UP001202031"/>
    </source>
</evidence>
<sequence>MKQRILTDEGAIEFSAIILSHVIDDLTYAENGVVFPRNEDKSLENYSAIRFMQTLFVKELMII</sequence>
<gene>
    <name evidence="1" type="ORF">M8N44_13195</name>
</gene>
<accession>A0ABT0RBF0</accession>